<feature type="chain" id="PRO_5020315308" evidence="1">
    <location>
        <begin position="24"/>
        <end position="296"/>
    </location>
</feature>
<keyword evidence="3" id="KW-1185">Reference proteome</keyword>
<accession>A0A4V3WC84</accession>
<gene>
    <name evidence="2" type="ORF">E6C76_04630</name>
</gene>
<evidence type="ECO:0000313" key="2">
    <source>
        <dbReference type="EMBL" id="THF66148.1"/>
    </source>
</evidence>
<organism evidence="2 3">
    <name type="scientific">Pseudothauera nasutitermitis</name>
    <dbReference type="NCBI Taxonomy" id="2565930"/>
    <lineage>
        <taxon>Bacteria</taxon>
        <taxon>Pseudomonadati</taxon>
        <taxon>Pseudomonadota</taxon>
        <taxon>Betaproteobacteria</taxon>
        <taxon>Rhodocyclales</taxon>
        <taxon>Zoogloeaceae</taxon>
        <taxon>Pseudothauera</taxon>
    </lineage>
</organism>
<dbReference type="Pfam" id="PF01297">
    <property type="entry name" value="ZnuA"/>
    <property type="match status" value="1"/>
</dbReference>
<dbReference type="PANTHER" id="PTHR42953">
    <property type="entry name" value="HIGH-AFFINITY ZINC UPTAKE SYSTEM PROTEIN ZNUA-RELATED"/>
    <property type="match status" value="1"/>
</dbReference>
<dbReference type="GO" id="GO:0030001">
    <property type="term" value="P:metal ion transport"/>
    <property type="evidence" value="ECO:0007669"/>
    <property type="project" value="InterPro"/>
</dbReference>
<evidence type="ECO:0000313" key="3">
    <source>
        <dbReference type="Proteomes" id="UP000308430"/>
    </source>
</evidence>
<dbReference type="InterPro" id="IPR050492">
    <property type="entry name" value="Bact_metal-bind_prot9"/>
</dbReference>
<dbReference type="Gene3D" id="3.40.50.1980">
    <property type="entry name" value="Nitrogenase molybdenum iron protein domain"/>
    <property type="match status" value="1"/>
</dbReference>
<comment type="caution">
    <text evidence="2">The sequence shown here is derived from an EMBL/GenBank/DDBJ whole genome shotgun (WGS) entry which is preliminary data.</text>
</comment>
<dbReference type="SUPFAM" id="SSF53807">
    <property type="entry name" value="Helical backbone' metal receptor"/>
    <property type="match status" value="1"/>
</dbReference>
<reference evidence="2 3" key="1">
    <citation type="submission" date="2019-04" db="EMBL/GenBank/DDBJ databases">
        <title>Azoarcus nasutitermitis sp. nov. isolated from termite nest.</title>
        <authorList>
            <person name="Lin S.-Y."/>
            <person name="Hameed A."/>
            <person name="Hsu Y.-H."/>
            <person name="Young C.-C."/>
        </authorList>
    </citation>
    <scope>NUCLEOTIDE SEQUENCE [LARGE SCALE GENOMIC DNA]</scope>
    <source>
        <strain evidence="2 3">CC-YHH838</strain>
    </source>
</reference>
<dbReference type="InterPro" id="IPR006127">
    <property type="entry name" value="ZnuA-like"/>
</dbReference>
<dbReference type="OrthoDB" id="6104586at2"/>
<keyword evidence="1" id="KW-0732">Signal</keyword>
<feature type="signal peptide" evidence="1">
    <location>
        <begin position="1"/>
        <end position="23"/>
    </location>
</feature>
<proteinExistence type="predicted"/>
<dbReference type="GO" id="GO:0046872">
    <property type="term" value="F:metal ion binding"/>
    <property type="evidence" value="ECO:0007669"/>
    <property type="project" value="InterPro"/>
</dbReference>
<evidence type="ECO:0000256" key="1">
    <source>
        <dbReference type="SAM" id="SignalP"/>
    </source>
</evidence>
<dbReference type="AlphaFoldDB" id="A0A4V3WC84"/>
<name>A0A4V3WC84_9RHOO</name>
<dbReference type="EMBL" id="SSOC01000002">
    <property type="protein sequence ID" value="THF66148.1"/>
    <property type="molecule type" value="Genomic_DNA"/>
</dbReference>
<sequence length="296" mass="30678">MKTVNILFVALGLLAGASASAAAAGTPAVRVLTAHPVAHAITARLAEGGAIEITRVVPATLPPTRHASFLGGRGAGAFEAAARQADAVVGLRSVWADDVLYPHARRANVRVVEVDAARPVDGALPGVALRSGEADGLYAWLDPTNLGRMADVVARDLGRLSPADAEGIAGRLATFKRAVVELAAGAGRRFAQADNPVVFTLSERLDYFVTGFNLELAGRDVREDEAWTDEAAAQLGERLRAEGIGVVLHHRALTPALDAAVRAAGAVPVLIPAEGNDPLEELRNAVESVAEALNAP</sequence>
<dbReference type="RefSeq" id="WP_136347097.1">
    <property type="nucleotide sequence ID" value="NZ_SSOC01000002.1"/>
</dbReference>
<dbReference type="Proteomes" id="UP000308430">
    <property type="component" value="Unassembled WGS sequence"/>
</dbReference>
<protein>
    <submittedName>
        <fullName evidence="2">Metal ABC transporter substrate-binding protein</fullName>
    </submittedName>
</protein>
<dbReference type="PANTHER" id="PTHR42953:SF4">
    <property type="entry name" value="METAL ABC TRANSPORTER SUBSTRATE-BINDING PROTEIN"/>
    <property type="match status" value="1"/>
</dbReference>